<sequence length="427" mass="46230">MIQAAHGGQRPLKVAQFTDNYGPGSNGLMYAVQQLEGNLLDAGDEVIVVAPAAKGPNPHHGRAGRTEIRLPSVKVPKMPTRVASGRHFDKTMDKIADLRPDVIHVHGFGTVGALGTWIARRLDIPMLLTWHTDFDAYADHYSAVLPLLTGVVKAFARLTKGEVLDSHDLRLAEVRYEDRGRSTALLLGLCQKMLETADLVTTPSPKTADRCRLISTNANIRVVPNGVDPLPPGPPPFEHPDGPLVLYVGRIAPEKGIPLLADAFTLVHAQRPGARLCVVGDWERYSHIRKVLAAGRDGGRVILPGEQKRDALGAYYGMADVFAFPSLTDTQALVLHEAALAGLPIVSVDHELQLVIEPGVNGEITRPTAASLAAGLLRVIDRLDDEDWTRNASRRSVQLASQWTIESQAQAMLQIYAEVAAGALIPR</sequence>
<dbReference type="PANTHER" id="PTHR45947:SF3">
    <property type="entry name" value="SULFOQUINOVOSYL TRANSFERASE SQD2"/>
    <property type="match status" value="1"/>
</dbReference>
<dbReference type="InterPro" id="IPR050194">
    <property type="entry name" value="Glycosyltransferase_grp1"/>
</dbReference>
<protein>
    <recommendedName>
        <fullName evidence="3">Glycosyltransferase subfamily 4-like N-terminal domain-containing protein</fullName>
    </recommendedName>
</protein>
<keyword evidence="2" id="KW-0808">Transferase</keyword>
<dbReference type="GO" id="GO:0016757">
    <property type="term" value="F:glycosyltransferase activity"/>
    <property type="evidence" value="ECO:0007669"/>
    <property type="project" value="UniProtKB-KW"/>
</dbReference>
<dbReference type="Gene3D" id="3.40.50.2000">
    <property type="entry name" value="Glycogen Phosphorylase B"/>
    <property type="match status" value="2"/>
</dbReference>
<organism evidence="4 5">
    <name type="scientific">Tessaracoccus flavescens</name>
    <dbReference type="NCBI Taxonomy" id="399497"/>
    <lineage>
        <taxon>Bacteria</taxon>
        <taxon>Bacillati</taxon>
        <taxon>Actinomycetota</taxon>
        <taxon>Actinomycetes</taxon>
        <taxon>Propionibacteriales</taxon>
        <taxon>Propionibacteriaceae</taxon>
        <taxon>Tessaracoccus</taxon>
    </lineage>
</organism>
<dbReference type="STRING" id="399497.BW733_09840"/>
<evidence type="ECO:0000313" key="4">
    <source>
        <dbReference type="EMBL" id="AQP51082.1"/>
    </source>
</evidence>
<dbReference type="EMBL" id="CP019607">
    <property type="protein sequence ID" value="AQP51082.1"/>
    <property type="molecule type" value="Genomic_DNA"/>
</dbReference>
<evidence type="ECO:0000313" key="5">
    <source>
        <dbReference type="Proteomes" id="UP000188235"/>
    </source>
</evidence>
<feature type="domain" description="Glycosyltransferase subfamily 4-like N-terminal" evidence="3">
    <location>
        <begin position="31"/>
        <end position="229"/>
    </location>
</feature>
<dbReference type="Pfam" id="PF13439">
    <property type="entry name" value="Glyco_transf_4"/>
    <property type="match status" value="1"/>
</dbReference>
<keyword evidence="1" id="KW-0328">Glycosyltransferase</keyword>
<dbReference type="GO" id="GO:1901137">
    <property type="term" value="P:carbohydrate derivative biosynthetic process"/>
    <property type="evidence" value="ECO:0007669"/>
    <property type="project" value="UniProtKB-ARBA"/>
</dbReference>
<evidence type="ECO:0000256" key="2">
    <source>
        <dbReference type="ARBA" id="ARBA00022679"/>
    </source>
</evidence>
<keyword evidence="5" id="KW-1185">Reference proteome</keyword>
<dbReference type="Proteomes" id="UP000188235">
    <property type="component" value="Chromosome"/>
</dbReference>
<gene>
    <name evidence="4" type="ORF">BW733_09840</name>
</gene>
<accession>A0A1Q2CY57</accession>
<dbReference type="InterPro" id="IPR028098">
    <property type="entry name" value="Glyco_trans_4-like_N"/>
</dbReference>
<evidence type="ECO:0000259" key="3">
    <source>
        <dbReference type="Pfam" id="PF13439"/>
    </source>
</evidence>
<dbReference type="AlphaFoldDB" id="A0A1Q2CY57"/>
<dbReference type="RefSeq" id="WP_077350053.1">
    <property type="nucleotide sequence ID" value="NZ_CP019607.1"/>
</dbReference>
<dbReference type="Pfam" id="PF13692">
    <property type="entry name" value="Glyco_trans_1_4"/>
    <property type="match status" value="1"/>
</dbReference>
<evidence type="ECO:0000256" key="1">
    <source>
        <dbReference type="ARBA" id="ARBA00022676"/>
    </source>
</evidence>
<dbReference type="PANTHER" id="PTHR45947">
    <property type="entry name" value="SULFOQUINOVOSYL TRANSFERASE SQD2"/>
    <property type="match status" value="1"/>
</dbReference>
<proteinExistence type="predicted"/>
<name>A0A1Q2CY57_9ACTN</name>
<dbReference type="OrthoDB" id="5242526at2"/>
<dbReference type="KEGG" id="tfa:BW733_09840"/>
<reference evidence="4 5" key="1">
    <citation type="journal article" date="2008" name="Int. J. Syst. Evol. Microbiol.">
        <title>Tessaracoccus flavescens sp. nov., isolated from marine sediment.</title>
        <authorList>
            <person name="Lee D.W."/>
            <person name="Lee S.D."/>
        </authorList>
    </citation>
    <scope>NUCLEOTIDE SEQUENCE [LARGE SCALE GENOMIC DNA]</scope>
    <source>
        <strain evidence="4 5">SST-39T</strain>
    </source>
</reference>
<dbReference type="SUPFAM" id="SSF53756">
    <property type="entry name" value="UDP-Glycosyltransferase/glycogen phosphorylase"/>
    <property type="match status" value="1"/>
</dbReference>